<feature type="transmembrane region" description="Helical" evidence="6">
    <location>
        <begin position="112"/>
        <end position="137"/>
    </location>
</feature>
<keyword evidence="9" id="KW-1185">Reference proteome</keyword>
<accession>A0ABX8FF23</accession>
<keyword evidence="2 6" id="KW-1003">Cell membrane</keyword>
<evidence type="ECO:0000256" key="5">
    <source>
        <dbReference type="ARBA" id="ARBA00023136"/>
    </source>
</evidence>
<dbReference type="PANTHER" id="PTHR46795:SF3">
    <property type="entry name" value="ABC TRANSPORTER PERMEASE"/>
    <property type="match status" value="1"/>
</dbReference>
<name>A0ABX8FF23_9BACI</name>
<feature type="transmembrane region" description="Helical" evidence="6">
    <location>
        <begin position="149"/>
        <end position="172"/>
    </location>
</feature>
<evidence type="ECO:0000256" key="6">
    <source>
        <dbReference type="PIRNR" id="PIRNR018968"/>
    </source>
</evidence>
<feature type="transmembrane region" description="Helical" evidence="6">
    <location>
        <begin position="283"/>
        <end position="308"/>
    </location>
</feature>
<keyword evidence="5 6" id="KW-0472">Membrane</keyword>
<feature type="transmembrane region" description="Helical" evidence="6">
    <location>
        <begin position="200"/>
        <end position="217"/>
    </location>
</feature>
<dbReference type="InterPro" id="IPR052536">
    <property type="entry name" value="ABC-4_Integral_Memb_Prot"/>
</dbReference>
<feature type="transmembrane region" description="Helical" evidence="6">
    <location>
        <begin position="512"/>
        <end position="536"/>
    </location>
</feature>
<dbReference type="InterPro" id="IPR027022">
    <property type="entry name" value="ABC_permease_BceB-typ"/>
</dbReference>
<evidence type="ECO:0000256" key="1">
    <source>
        <dbReference type="ARBA" id="ARBA00004651"/>
    </source>
</evidence>
<dbReference type="Pfam" id="PF02687">
    <property type="entry name" value="FtsX"/>
    <property type="match status" value="1"/>
</dbReference>
<protein>
    <submittedName>
        <fullName evidence="8">ABC transporter permease</fullName>
    </submittedName>
</protein>
<proteinExistence type="inferred from homology"/>
<dbReference type="Proteomes" id="UP000679247">
    <property type="component" value="Chromosome"/>
</dbReference>
<dbReference type="PIRSF" id="PIRSF018968">
    <property type="entry name" value="ABC_permease_BceB"/>
    <property type="match status" value="1"/>
</dbReference>
<evidence type="ECO:0000256" key="3">
    <source>
        <dbReference type="ARBA" id="ARBA00022692"/>
    </source>
</evidence>
<evidence type="ECO:0000256" key="2">
    <source>
        <dbReference type="ARBA" id="ARBA00022475"/>
    </source>
</evidence>
<keyword evidence="4 6" id="KW-1133">Transmembrane helix</keyword>
<reference evidence="8 9" key="1">
    <citation type="submission" date="2021-03" db="EMBL/GenBank/DDBJ databases">
        <title>The first data on the complete genome of the tetrodotoxin-producing bacterium.</title>
        <authorList>
            <person name="Melnikova D.I."/>
            <person name="Nijland R."/>
            <person name="Magarlamov T.Y."/>
        </authorList>
    </citation>
    <scope>NUCLEOTIDE SEQUENCE [LARGE SCALE GENOMIC DNA]</scope>
    <source>
        <strain evidence="8 9">1839</strain>
    </source>
</reference>
<evidence type="ECO:0000259" key="7">
    <source>
        <dbReference type="Pfam" id="PF02687"/>
    </source>
</evidence>
<dbReference type="RefSeq" id="WP_214478066.1">
    <property type="nucleotide sequence ID" value="NZ_CP071709.1"/>
</dbReference>
<gene>
    <name evidence="8" type="ORF">J1899_06090</name>
</gene>
<evidence type="ECO:0000256" key="4">
    <source>
        <dbReference type="ARBA" id="ARBA00022989"/>
    </source>
</evidence>
<evidence type="ECO:0000313" key="9">
    <source>
        <dbReference type="Proteomes" id="UP000679247"/>
    </source>
</evidence>
<evidence type="ECO:0000313" key="8">
    <source>
        <dbReference type="EMBL" id="QVY62631.1"/>
    </source>
</evidence>
<dbReference type="InterPro" id="IPR003838">
    <property type="entry name" value="ABC3_permease_C"/>
</dbReference>
<feature type="transmembrane region" description="Helical" evidence="6">
    <location>
        <begin position="229"/>
        <end position="253"/>
    </location>
</feature>
<keyword evidence="6" id="KW-0813">Transport</keyword>
<comment type="similarity">
    <text evidence="6">Belongs to the ABC-4 integral membrane protein family.</text>
</comment>
<feature type="domain" description="ABC3 transporter permease C-terminal" evidence="7">
    <location>
        <begin position="63"/>
        <end position="176"/>
    </location>
</feature>
<sequence>MNKNLYGKLALTNIKKNRLMFLPYIITCIVTIALFYTMNSLVNDTALKNIPGGNFTIDVMKFGSLLFTILSLFFLLYANSFIFKRRKKELGLYHLLGMEKRHVRKLLRLENLLIALLSILGGIIIGLVFTQVVGLAMSMTMRAPLALNIISILAIIKTIGTFIIIFFIIYLYNVKQIHSVRIIELMKGGQSGEREPKAKYLLALLGCILLIAGYLLSFTVNNPKLDLNAMITAVVFVVAATYLLFIAVSVVLLKKLQNNESFYYSKDYFTLISTMLYRMKQNAVGLSNITILSTATMIVITTTISLYLGVNTMVNNTFQFDVSITNTIEHEAEQQQLQSFIDNQKERFNVDITSLISYRGGQFAADLTGDGKENFFRILPLEDFNTLTNERITLASNEVLLLKSKETAELQSINLNDESFKVKDKVEELPFDTTLADNIEDSWIYVVASLTGEFAQAADLENSLTMYQDFNLQGNSKQVNEFSHAIADEAETIGNVYVEAKSIYKETVLGSFGGLLFLGIFISVILFAETALMLYYKQISEGYDDRHRFAIMKKVGMSDKEVKRTISRQTLIMFLAPLAVAVIHLAAVLPLVMKIIGFTAAMDHTMVVLGSALFAVILFTIIYGVTFRFTEKNYLRIILHSSKLKP</sequence>
<dbReference type="PANTHER" id="PTHR46795">
    <property type="entry name" value="ABC TRANSPORTER PERMEASE-RELATED-RELATED"/>
    <property type="match status" value="1"/>
</dbReference>
<feature type="transmembrane region" description="Helical" evidence="6">
    <location>
        <begin position="62"/>
        <end position="83"/>
    </location>
</feature>
<organism evidence="8 9">
    <name type="scientific">Cytobacillus gottheilii</name>
    <dbReference type="NCBI Taxonomy" id="859144"/>
    <lineage>
        <taxon>Bacteria</taxon>
        <taxon>Bacillati</taxon>
        <taxon>Bacillota</taxon>
        <taxon>Bacilli</taxon>
        <taxon>Bacillales</taxon>
        <taxon>Bacillaceae</taxon>
        <taxon>Cytobacillus</taxon>
    </lineage>
</organism>
<feature type="transmembrane region" description="Helical" evidence="6">
    <location>
        <begin position="21"/>
        <end position="42"/>
    </location>
</feature>
<feature type="transmembrane region" description="Helical" evidence="6">
    <location>
        <begin position="605"/>
        <end position="626"/>
    </location>
</feature>
<keyword evidence="3 6" id="KW-0812">Transmembrane</keyword>
<feature type="transmembrane region" description="Helical" evidence="6">
    <location>
        <begin position="570"/>
        <end position="593"/>
    </location>
</feature>
<dbReference type="EMBL" id="CP071709">
    <property type="protein sequence ID" value="QVY62631.1"/>
    <property type="molecule type" value="Genomic_DNA"/>
</dbReference>
<comment type="subcellular location">
    <subcellularLocation>
        <location evidence="1 6">Cell membrane</location>
        <topology evidence="1 6">Multi-pass membrane protein</topology>
    </subcellularLocation>
</comment>